<protein>
    <submittedName>
        <fullName evidence="4">Acyl carrier protein</fullName>
    </submittedName>
</protein>
<keyword evidence="1" id="KW-0596">Phosphopantetheine</keyword>
<keyword evidence="5" id="KW-1185">Reference proteome</keyword>
<evidence type="ECO:0000259" key="3">
    <source>
        <dbReference type="PROSITE" id="PS50075"/>
    </source>
</evidence>
<name>A0ABW0ZSP2_9ACTN</name>
<dbReference type="InterPro" id="IPR009081">
    <property type="entry name" value="PP-bd_ACP"/>
</dbReference>
<dbReference type="PROSITE" id="PS00012">
    <property type="entry name" value="PHOSPHOPANTETHEINE"/>
    <property type="match status" value="1"/>
</dbReference>
<dbReference type="Pfam" id="PF00550">
    <property type="entry name" value="PP-binding"/>
    <property type="match status" value="1"/>
</dbReference>
<sequence length="83" mass="9141">MDKDHVQTIVTKLICREAPDLGTDIPPAERFETLGVDSMTVVDIVAAVERELEIGIPDEELGSISTVERLVDLALAHTRTKEQ</sequence>
<feature type="domain" description="Carrier" evidence="3">
    <location>
        <begin position="4"/>
        <end position="78"/>
    </location>
</feature>
<dbReference type="PROSITE" id="PS50075">
    <property type="entry name" value="CARRIER"/>
    <property type="match status" value="1"/>
</dbReference>
<dbReference type="InterPro" id="IPR036736">
    <property type="entry name" value="ACP-like_sf"/>
</dbReference>
<dbReference type="InterPro" id="IPR020806">
    <property type="entry name" value="PKS_PP-bd"/>
</dbReference>
<evidence type="ECO:0000313" key="4">
    <source>
        <dbReference type="EMBL" id="MFC5745392.1"/>
    </source>
</evidence>
<dbReference type="EMBL" id="JBHSON010000007">
    <property type="protein sequence ID" value="MFC5745392.1"/>
    <property type="molecule type" value="Genomic_DNA"/>
</dbReference>
<gene>
    <name evidence="4" type="ORF">ACFPZN_07235</name>
</gene>
<proteinExistence type="predicted"/>
<reference evidence="5" key="1">
    <citation type="journal article" date="2019" name="Int. J. Syst. Evol. Microbiol.">
        <title>The Global Catalogue of Microorganisms (GCM) 10K type strain sequencing project: providing services to taxonomists for standard genome sequencing and annotation.</title>
        <authorList>
            <consortium name="The Broad Institute Genomics Platform"/>
            <consortium name="The Broad Institute Genome Sequencing Center for Infectious Disease"/>
            <person name="Wu L."/>
            <person name="Ma J."/>
        </authorList>
    </citation>
    <scope>NUCLEOTIDE SEQUENCE [LARGE SCALE GENOMIC DNA]</scope>
    <source>
        <strain evidence="5">KCTC 42087</strain>
    </source>
</reference>
<dbReference type="Proteomes" id="UP001596074">
    <property type="component" value="Unassembled WGS sequence"/>
</dbReference>
<evidence type="ECO:0000256" key="2">
    <source>
        <dbReference type="ARBA" id="ARBA00022553"/>
    </source>
</evidence>
<comment type="caution">
    <text evidence="4">The sequence shown here is derived from an EMBL/GenBank/DDBJ whole genome shotgun (WGS) entry which is preliminary data.</text>
</comment>
<accession>A0ABW0ZSP2</accession>
<organism evidence="4 5">
    <name type="scientific">Actinomadura rugatobispora</name>
    <dbReference type="NCBI Taxonomy" id="1994"/>
    <lineage>
        <taxon>Bacteria</taxon>
        <taxon>Bacillati</taxon>
        <taxon>Actinomycetota</taxon>
        <taxon>Actinomycetes</taxon>
        <taxon>Streptosporangiales</taxon>
        <taxon>Thermomonosporaceae</taxon>
        <taxon>Actinomadura</taxon>
    </lineage>
</organism>
<keyword evidence="2" id="KW-0597">Phosphoprotein</keyword>
<dbReference type="Gene3D" id="1.10.1200.10">
    <property type="entry name" value="ACP-like"/>
    <property type="match status" value="1"/>
</dbReference>
<dbReference type="SUPFAM" id="SSF47336">
    <property type="entry name" value="ACP-like"/>
    <property type="match status" value="1"/>
</dbReference>
<evidence type="ECO:0000313" key="5">
    <source>
        <dbReference type="Proteomes" id="UP001596074"/>
    </source>
</evidence>
<dbReference type="SMART" id="SM00823">
    <property type="entry name" value="PKS_PP"/>
    <property type="match status" value="1"/>
</dbReference>
<dbReference type="RefSeq" id="WP_378281014.1">
    <property type="nucleotide sequence ID" value="NZ_JBHSON010000007.1"/>
</dbReference>
<evidence type="ECO:0000256" key="1">
    <source>
        <dbReference type="ARBA" id="ARBA00022450"/>
    </source>
</evidence>
<dbReference type="InterPro" id="IPR006162">
    <property type="entry name" value="Ppantetheine_attach_site"/>
</dbReference>